<proteinExistence type="predicted"/>
<name>A0A6M2DBE6_RHIMP</name>
<dbReference type="AlphaFoldDB" id="A0A6M2DBE6"/>
<sequence length="67" mass="7622">MLWWAAAWKAVSRARVSISLHLIQDARAKDRLPQSSPRSVDITTAALISLCRSQKWHIYISLHSHVS</sequence>
<accession>A0A6M2DBE6</accession>
<protein>
    <submittedName>
        <fullName evidence="1">Putative secreted protein</fullName>
    </submittedName>
</protein>
<reference evidence="1" key="1">
    <citation type="submission" date="2019-09" db="EMBL/GenBank/DDBJ databases">
        <title>Organ-specific transcriptomic study of the physiology of the cattle tick, Rhipicephalus microplus.</title>
        <authorList>
            <person name="Tirloni L."/>
            <person name="Braz G."/>
            <person name="Gandara A.C.P."/>
            <person name="Sabadin G.A."/>
            <person name="da Silva R.M."/>
            <person name="Guizzo M.G."/>
            <person name="Machado J.A."/>
            <person name="Costa E.P."/>
            <person name="Gomes H.F."/>
            <person name="Moraes J."/>
            <person name="Mota M.B.S."/>
            <person name="Mesquita R.D."/>
            <person name="Alvarenga P.H."/>
            <person name="Alves F."/>
            <person name="Seixas A."/>
            <person name="da Fonseca R.N."/>
            <person name="Fogaca A."/>
            <person name="Logullo C."/>
            <person name="Tanaka A."/>
            <person name="Daffre S."/>
            <person name="Termignoni C."/>
            <person name="Vaz I.S.Jr."/>
            <person name="Oliveira P.L."/>
            <person name="Ribeiro J.M."/>
        </authorList>
    </citation>
    <scope>NUCLEOTIDE SEQUENCE</scope>
    <source>
        <strain evidence="1">Porto Alegre</strain>
    </source>
</reference>
<dbReference type="EMBL" id="GHWJ01010906">
    <property type="protein sequence ID" value="NOV43643.1"/>
    <property type="molecule type" value="Transcribed_RNA"/>
</dbReference>
<organism evidence="1">
    <name type="scientific">Rhipicephalus microplus</name>
    <name type="common">Cattle tick</name>
    <name type="synonym">Boophilus microplus</name>
    <dbReference type="NCBI Taxonomy" id="6941"/>
    <lineage>
        <taxon>Eukaryota</taxon>
        <taxon>Metazoa</taxon>
        <taxon>Ecdysozoa</taxon>
        <taxon>Arthropoda</taxon>
        <taxon>Chelicerata</taxon>
        <taxon>Arachnida</taxon>
        <taxon>Acari</taxon>
        <taxon>Parasitiformes</taxon>
        <taxon>Ixodida</taxon>
        <taxon>Ixodoidea</taxon>
        <taxon>Ixodidae</taxon>
        <taxon>Rhipicephalinae</taxon>
        <taxon>Rhipicephalus</taxon>
        <taxon>Boophilus</taxon>
    </lineage>
</organism>
<evidence type="ECO:0000313" key="1">
    <source>
        <dbReference type="EMBL" id="NOV43643.1"/>
    </source>
</evidence>